<feature type="region of interest" description="Disordered" evidence="1">
    <location>
        <begin position="44"/>
        <end position="76"/>
    </location>
</feature>
<organism evidence="2">
    <name type="scientific">Brassica cretica</name>
    <name type="common">Mustard</name>
    <dbReference type="NCBI Taxonomy" id="69181"/>
    <lineage>
        <taxon>Eukaryota</taxon>
        <taxon>Viridiplantae</taxon>
        <taxon>Streptophyta</taxon>
        <taxon>Embryophyta</taxon>
        <taxon>Tracheophyta</taxon>
        <taxon>Spermatophyta</taxon>
        <taxon>Magnoliopsida</taxon>
        <taxon>eudicotyledons</taxon>
        <taxon>Gunneridae</taxon>
        <taxon>Pentapetalae</taxon>
        <taxon>rosids</taxon>
        <taxon>malvids</taxon>
        <taxon>Brassicales</taxon>
        <taxon>Brassicaceae</taxon>
        <taxon>Brassiceae</taxon>
        <taxon>Brassica</taxon>
    </lineage>
</organism>
<sequence>MDTLQLECHEAEAWKLAQILPENIWDAEGSAAKEKEELPEVIIGTDIPPMPAPAPAPVVSSPSDSPSSPKSSHKNSAQKMAFAPIAVVVSGLVALFL</sequence>
<comment type="caution">
    <text evidence="2">The sequence shown here is derived from an EMBL/GenBank/DDBJ whole genome shotgun (WGS) entry which is preliminary data.</text>
</comment>
<evidence type="ECO:0000256" key="1">
    <source>
        <dbReference type="SAM" id="MobiDB-lite"/>
    </source>
</evidence>
<gene>
    <name evidence="2" type="ORF">F2Q70_00010424</name>
</gene>
<protein>
    <submittedName>
        <fullName evidence="2">Uncharacterized protein</fullName>
    </submittedName>
</protein>
<dbReference type="EMBL" id="QGKY02000089">
    <property type="protein sequence ID" value="KAF2613927.1"/>
    <property type="molecule type" value="Genomic_DNA"/>
</dbReference>
<proteinExistence type="predicted"/>
<dbReference type="AlphaFoldDB" id="A0A8S9M637"/>
<feature type="compositionally biased region" description="Low complexity" evidence="1">
    <location>
        <begin position="57"/>
        <end position="76"/>
    </location>
</feature>
<reference evidence="2" key="1">
    <citation type="submission" date="2019-12" db="EMBL/GenBank/DDBJ databases">
        <title>Genome sequencing and annotation of Brassica cretica.</title>
        <authorList>
            <person name="Studholme D.J."/>
            <person name="Sarris P.F."/>
        </authorList>
    </citation>
    <scope>NUCLEOTIDE SEQUENCE</scope>
    <source>
        <strain evidence="2">PFS-102/07</strain>
        <tissue evidence="2">Leaf</tissue>
    </source>
</reference>
<evidence type="ECO:0000313" key="2">
    <source>
        <dbReference type="EMBL" id="KAF2613927.1"/>
    </source>
</evidence>
<name>A0A8S9M637_BRACR</name>
<accession>A0A8S9M637</accession>